<evidence type="ECO:0000259" key="2">
    <source>
        <dbReference type="Pfam" id="PF13205"/>
    </source>
</evidence>
<dbReference type="Pfam" id="PF13205">
    <property type="entry name" value="Big_5"/>
    <property type="match status" value="1"/>
</dbReference>
<dbReference type="AlphaFoldDB" id="A0A382IBE6"/>
<dbReference type="Gene3D" id="2.60.40.4070">
    <property type="match status" value="1"/>
</dbReference>
<sequence>QKGFQVNPQAIDNMDGDSVFSPNGDGVQDKLLIVLTMDGTTGEYRIIIDVHSPGGVGQPDGKFEPDDDWMVMGDFGPGPPNSAEKRIIIHEWDGRNHHSNQDATLRQLQDGTYEIQIEIDFFRNDEFNPSTPEHTVKLTSVIDTKSPQTSANLSRAQFSPNGDGRQDINTLSYSIAEDLTTLELEFANLTNRPPISLTDLTSGNHTFLWNGKDGLNQTITDGNHTLQLKATDQGGNTLTSPVSQIQIDTEPPIIAQIPPANSSYQKTAVSQIVVSFESDSSSSINFDETLLTLKNSNDTNIAGSLESSGNQLRFSLANQMDTVDENDVYTATITGVDLAGNKMQTSSTFTFDTVVPAITEIKVNDSPATSGVKAQVNYVEAILNDSVGLNLLDTTIRLIRNGGEIAGQQTAINETTIRWVLTTPLATDGSTDGAYEILVSAADLASNT</sequence>
<dbReference type="InterPro" id="IPR032812">
    <property type="entry name" value="SbsA_Ig"/>
</dbReference>
<gene>
    <name evidence="3" type="ORF">METZ01_LOCUS249780</name>
</gene>
<feature type="non-terminal residue" evidence="3">
    <location>
        <position position="448"/>
    </location>
</feature>
<proteinExistence type="predicted"/>
<protein>
    <recommendedName>
        <fullName evidence="2">SbsA Ig-like domain-containing protein</fullName>
    </recommendedName>
</protein>
<evidence type="ECO:0000313" key="3">
    <source>
        <dbReference type="EMBL" id="SVB96926.1"/>
    </source>
</evidence>
<organism evidence="3">
    <name type="scientific">marine metagenome</name>
    <dbReference type="NCBI Taxonomy" id="408172"/>
    <lineage>
        <taxon>unclassified sequences</taxon>
        <taxon>metagenomes</taxon>
        <taxon>ecological metagenomes</taxon>
    </lineage>
</organism>
<feature type="domain" description="SbsA Ig-like" evidence="2">
    <location>
        <begin position="248"/>
        <end position="353"/>
    </location>
</feature>
<feature type="non-terminal residue" evidence="3">
    <location>
        <position position="1"/>
    </location>
</feature>
<evidence type="ECO:0000256" key="1">
    <source>
        <dbReference type="ARBA" id="ARBA00022729"/>
    </source>
</evidence>
<accession>A0A382IBE6</accession>
<dbReference type="EMBL" id="UINC01066328">
    <property type="protein sequence ID" value="SVB96926.1"/>
    <property type="molecule type" value="Genomic_DNA"/>
</dbReference>
<reference evidence="3" key="1">
    <citation type="submission" date="2018-05" db="EMBL/GenBank/DDBJ databases">
        <authorList>
            <person name="Lanie J.A."/>
            <person name="Ng W.-L."/>
            <person name="Kazmierczak K.M."/>
            <person name="Andrzejewski T.M."/>
            <person name="Davidsen T.M."/>
            <person name="Wayne K.J."/>
            <person name="Tettelin H."/>
            <person name="Glass J.I."/>
            <person name="Rusch D."/>
            <person name="Podicherti R."/>
            <person name="Tsui H.-C.T."/>
            <person name="Winkler M.E."/>
        </authorList>
    </citation>
    <scope>NUCLEOTIDE SEQUENCE</scope>
</reference>
<keyword evidence="1" id="KW-0732">Signal</keyword>
<name>A0A382IBE6_9ZZZZ</name>